<gene>
    <name evidence="1" type="ORF">ACCO45_007994</name>
</gene>
<protein>
    <submittedName>
        <fullName evidence="1">Uncharacterized protein</fullName>
    </submittedName>
</protein>
<evidence type="ECO:0000313" key="2">
    <source>
        <dbReference type="Proteomes" id="UP001638806"/>
    </source>
</evidence>
<proteinExistence type="predicted"/>
<name>A0ACC4DPP9_PURLI</name>
<accession>A0ACC4DPP9</accession>
<dbReference type="Proteomes" id="UP001638806">
    <property type="component" value="Unassembled WGS sequence"/>
</dbReference>
<keyword evidence="2" id="KW-1185">Reference proteome</keyword>
<organism evidence="1 2">
    <name type="scientific">Purpureocillium lilacinum</name>
    <name type="common">Paecilomyces lilacinus</name>
    <dbReference type="NCBI Taxonomy" id="33203"/>
    <lineage>
        <taxon>Eukaryota</taxon>
        <taxon>Fungi</taxon>
        <taxon>Dikarya</taxon>
        <taxon>Ascomycota</taxon>
        <taxon>Pezizomycotina</taxon>
        <taxon>Sordariomycetes</taxon>
        <taxon>Hypocreomycetidae</taxon>
        <taxon>Hypocreales</taxon>
        <taxon>Ophiocordycipitaceae</taxon>
        <taxon>Purpureocillium</taxon>
    </lineage>
</organism>
<evidence type="ECO:0000313" key="1">
    <source>
        <dbReference type="EMBL" id="KAL3957416.1"/>
    </source>
</evidence>
<comment type="caution">
    <text evidence="1">The sequence shown here is derived from an EMBL/GenBank/DDBJ whole genome shotgun (WGS) entry which is preliminary data.</text>
</comment>
<dbReference type="EMBL" id="JBGNUJ010000007">
    <property type="protein sequence ID" value="KAL3957416.1"/>
    <property type="molecule type" value="Genomic_DNA"/>
</dbReference>
<sequence>MGYEETLTRFLKLGAFADLCDGRGRTPLHWAALSGQAGIVRLLLQTGQVDWTRDDADGQTALWCALGNDRMDIVQELLDAGVSLGQPNKNKESPLVWAAAEGKMETMRSLIMAGADVCEADAKQQTPLFCAAMKGRTDAVRLLLEYKADVDQVCSIGRTPLSKAAEMGYVDVVRELIKAGADIQHTGGGGWCPSATLQC</sequence>
<reference evidence="1" key="1">
    <citation type="submission" date="2024-12" db="EMBL/GenBank/DDBJ databases">
        <title>Comparative genomics and development of molecular markers within Purpureocillium lilacinum and among Purpureocillium species.</title>
        <authorList>
            <person name="Yeh Z.-Y."/>
            <person name="Ni N.-T."/>
            <person name="Lo P.-H."/>
            <person name="Mushyakhwo K."/>
            <person name="Lin C.-F."/>
            <person name="Nai Y.-S."/>
        </authorList>
    </citation>
    <scope>NUCLEOTIDE SEQUENCE</scope>
    <source>
        <strain evidence="1">NCHU-NPUST-175</strain>
    </source>
</reference>